<dbReference type="GO" id="GO:0004348">
    <property type="term" value="F:glucosylceramidase activity"/>
    <property type="evidence" value="ECO:0007669"/>
    <property type="project" value="InterPro"/>
</dbReference>
<dbReference type="RefSeq" id="WP_073248830.1">
    <property type="nucleotide sequence ID" value="NZ_FQVG01000027.1"/>
</dbReference>
<evidence type="ECO:0000313" key="8">
    <source>
        <dbReference type="Proteomes" id="UP000184423"/>
    </source>
</evidence>
<dbReference type="Gene3D" id="3.20.20.80">
    <property type="entry name" value="Glycosidases"/>
    <property type="match status" value="1"/>
</dbReference>
<feature type="domain" description="Glycosyl hydrolase family 30 beta sandwich" evidence="6">
    <location>
        <begin position="382"/>
        <end position="442"/>
    </location>
</feature>
<evidence type="ECO:0000256" key="3">
    <source>
        <dbReference type="ARBA" id="ARBA00022801"/>
    </source>
</evidence>
<dbReference type="PANTHER" id="PTHR11069">
    <property type="entry name" value="GLUCOSYLCERAMIDASE"/>
    <property type="match status" value="1"/>
</dbReference>
<dbReference type="Pfam" id="PF02055">
    <property type="entry name" value="Glyco_hydro_30"/>
    <property type="match status" value="1"/>
</dbReference>
<dbReference type="InterPro" id="IPR033453">
    <property type="entry name" value="Glyco_hydro_30_TIM-barrel"/>
</dbReference>
<evidence type="ECO:0000256" key="4">
    <source>
        <dbReference type="RuleBase" id="RU361188"/>
    </source>
</evidence>
<dbReference type="GO" id="GO:0006680">
    <property type="term" value="P:glucosylceramide catabolic process"/>
    <property type="evidence" value="ECO:0007669"/>
    <property type="project" value="TreeGrafter"/>
</dbReference>
<dbReference type="InterPro" id="IPR017853">
    <property type="entry name" value="GH"/>
</dbReference>
<accession>A0A1M4XYI0</accession>
<dbReference type="AlphaFoldDB" id="A0A1M4XYI0"/>
<dbReference type="InterPro" id="IPR001139">
    <property type="entry name" value="Glyco_hydro_30"/>
</dbReference>
<sequence length="445" mass="51680">MKREFKVYLTARDTDDRLTFKGTKSLELNETCDKAIEVFEDETFQTIEGFGGAFTEAAAYNFYKLGEQNRKEILKAYFSDEDGNGYNLCRTHINSCDFSLGNYDYVEEYDVELNTFDIERERKYVIPFIKEAKAVSKEEIKIFSSPWSPPAWMKTNGEMNNGGKLKDEYKDVWALYFAKYIKAMKQEGIDIWGVTVQNEPEATQVWDSCRYTAEEERDFVKYHLGPTLYKEGLENINVIVWDHNRDLLYERAKVILSDKEASKYVWGVGFHWYSGDQFENLEKTHRDFPDKKLLFTEGCQEGGVKLGDWNVGERYGHNIIGDLNNHTVGWVDWNLILDTQGGPNHVGNYCDAPIIVDTQNDKIYYQSSYYYIGHFSRFIKRGAKRIGFVNPYENLEVTAFKNLDGKVVVIVMNKSDADVDFNLKLNDKFVKCNSIKHSIMTLIME</sequence>
<evidence type="ECO:0000259" key="5">
    <source>
        <dbReference type="Pfam" id="PF02055"/>
    </source>
</evidence>
<dbReference type="PANTHER" id="PTHR11069:SF23">
    <property type="entry name" value="LYSOSOMAL ACID GLUCOSYLCERAMIDASE"/>
    <property type="match status" value="1"/>
</dbReference>
<evidence type="ECO:0000256" key="2">
    <source>
        <dbReference type="ARBA" id="ARBA00022729"/>
    </source>
</evidence>
<dbReference type="EMBL" id="FQVG01000027">
    <property type="protein sequence ID" value="SHE98499.1"/>
    <property type="molecule type" value="Genomic_DNA"/>
</dbReference>
<keyword evidence="3 4" id="KW-0378">Hydrolase</keyword>
<name>A0A1M4XYI0_9CLOT</name>
<evidence type="ECO:0000259" key="6">
    <source>
        <dbReference type="Pfam" id="PF17189"/>
    </source>
</evidence>
<protein>
    <submittedName>
        <fullName evidence="7">Glucosylceramidase</fullName>
    </submittedName>
</protein>
<comment type="similarity">
    <text evidence="1 4">Belongs to the glycosyl hydrolase 30 family.</text>
</comment>
<dbReference type="InterPro" id="IPR013780">
    <property type="entry name" value="Glyco_hydro_b"/>
</dbReference>
<dbReference type="GO" id="GO:0016020">
    <property type="term" value="C:membrane"/>
    <property type="evidence" value="ECO:0007669"/>
    <property type="project" value="GOC"/>
</dbReference>
<organism evidence="7 8">
    <name type="scientific">Caloramator proteoclasticus DSM 10124</name>
    <dbReference type="NCBI Taxonomy" id="1121262"/>
    <lineage>
        <taxon>Bacteria</taxon>
        <taxon>Bacillati</taxon>
        <taxon>Bacillota</taxon>
        <taxon>Clostridia</taxon>
        <taxon>Eubacteriales</taxon>
        <taxon>Clostridiaceae</taxon>
        <taxon>Caloramator</taxon>
    </lineage>
</organism>
<dbReference type="Pfam" id="PF17189">
    <property type="entry name" value="Glyco_hydro_30C"/>
    <property type="match status" value="1"/>
</dbReference>
<dbReference type="SUPFAM" id="SSF51445">
    <property type="entry name" value="(Trans)glycosidases"/>
    <property type="match status" value="1"/>
</dbReference>
<evidence type="ECO:0000256" key="1">
    <source>
        <dbReference type="ARBA" id="ARBA00005382"/>
    </source>
</evidence>
<reference evidence="8" key="1">
    <citation type="submission" date="2016-11" db="EMBL/GenBank/DDBJ databases">
        <authorList>
            <person name="Varghese N."/>
            <person name="Submissions S."/>
        </authorList>
    </citation>
    <scope>NUCLEOTIDE SEQUENCE [LARGE SCALE GENOMIC DNA]</scope>
    <source>
        <strain evidence="8">DSM 10124</strain>
    </source>
</reference>
<dbReference type="Gene3D" id="2.60.40.1180">
    <property type="entry name" value="Golgi alpha-mannosidase II"/>
    <property type="match status" value="1"/>
</dbReference>
<gene>
    <name evidence="7" type="ORF">SAMN02746091_01530</name>
</gene>
<feature type="domain" description="Glycosyl hydrolase family 30 TIM-barrel" evidence="5">
    <location>
        <begin position="47"/>
        <end position="379"/>
    </location>
</feature>
<dbReference type="PRINTS" id="PR00843">
    <property type="entry name" value="GLHYDRLASE30"/>
</dbReference>
<dbReference type="InterPro" id="IPR033452">
    <property type="entry name" value="GH30_C"/>
</dbReference>
<keyword evidence="4" id="KW-0326">Glycosidase</keyword>
<evidence type="ECO:0000313" key="7">
    <source>
        <dbReference type="EMBL" id="SHE98499.1"/>
    </source>
</evidence>
<keyword evidence="2" id="KW-0732">Signal</keyword>
<keyword evidence="8" id="KW-1185">Reference proteome</keyword>
<proteinExistence type="inferred from homology"/>
<dbReference type="SUPFAM" id="SSF51011">
    <property type="entry name" value="Glycosyl hydrolase domain"/>
    <property type="match status" value="1"/>
</dbReference>
<dbReference type="Proteomes" id="UP000184423">
    <property type="component" value="Unassembled WGS sequence"/>
</dbReference>